<accession>A0A6P1P238</accession>
<sequence>MNSKYFALSVSDESAAEAPSNYDWYGRNGMSRYRDELRSTGKFPSFTPLLKQAIYDDEQFNKRNDFIHSIADGLIISEKTKEIFKTHNLPPHNFFDIKLYQQKKWLGFELNFPINKKYYNLFFDTEYANDYLDFIDYSKTKFWGITRSKQKVTFTLENANQLRQFFIYFKGEKQKVKFYSTENNEEMVSVVPEDVMNIETDKITFGNNFDFTLDLFRIPHLSWRTYISPKLLNQLKKENITGFDSSLPGEIKTSFKNLHYIKDPFLVWED</sequence>
<dbReference type="Proteomes" id="UP000464214">
    <property type="component" value="Chromosome"/>
</dbReference>
<organism evidence="1 2">
    <name type="scientific">Nibribacter ruber</name>
    <dbReference type="NCBI Taxonomy" id="2698458"/>
    <lineage>
        <taxon>Bacteria</taxon>
        <taxon>Pseudomonadati</taxon>
        <taxon>Bacteroidota</taxon>
        <taxon>Cytophagia</taxon>
        <taxon>Cytophagales</taxon>
        <taxon>Hymenobacteraceae</taxon>
        <taxon>Nibribacter</taxon>
    </lineage>
</organism>
<dbReference type="AlphaFoldDB" id="A0A6P1P238"/>
<protein>
    <recommendedName>
        <fullName evidence="3">Immunity protein 43 domain-containing protein</fullName>
    </recommendedName>
</protein>
<dbReference type="RefSeq" id="WP_160692866.1">
    <property type="nucleotide sequence ID" value="NZ_CP047897.1"/>
</dbReference>
<dbReference type="EMBL" id="CP047897">
    <property type="protein sequence ID" value="QHL88451.1"/>
    <property type="molecule type" value="Genomic_DNA"/>
</dbReference>
<evidence type="ECO:0000313" key="2">
    <source>
        <dbReference type="Proteomes" id="UP000464214"/>
    </source>
</evidence>
<proteinExistence type="predicted"/>
<evidence type="ECO:0000313" key="1">
    <source>
        <dbReference type="EMBL" id="QHL88451.1"/>
    </source>
</evidence>
<keyword evidence="2" id="KW-1185">Reference proteome</keyword>
<reference evidence="1 2" key="1">
    <citation type="submission" date="2020-01" db="EMBL/GenBank/DDBJ databases">
        <authorList>
            <person name="Kim M."/>
        </authorList>
    </citation>
    <scope>NUCLEOTIDE SEQUENCE [LARGE SCALE GENOMIC DNA]</scope>
    <source>
        <strain evidence="1 2">BT10</strain>
    </source>
</reference>
<dbReference type="KEGG" id="nib:GU926_13815"/>
<gene>
    <name evidence="1" type="ORF">GU926_13815</name>
</gene>
<name>A0A6P1P238_9BACT</name>
<evidence type="ECO:0008006" key="3">
    <source>
        <dbReference type="Google" id="ProtNLM"/>
    </source>
</evidence>